<organism evidence="2 3">
    <name type="scientific">Vespula germanica</name>
    <name type="common">German yellow jacket</name>
    <name type="synonym">Paravespula germanica</name>
    <dbReference type="NCBI Taxonomy" id="30212"/>
    <lineage>
        <taxon>Eukaryota</taxon>
        <taxon>Metazoa</taxon>
        <taxon>Ecdysozoa</taxon>
        <taxon>Arthropoda</taxon>
        <taxon>Hexapoda</taxon>
        <taxon>Insecta</taxon>
        <taxon>Pterygota</taxon>
        <taxon>Neoptera</taxon>
        <taxon>Endopterygota</taxon>
        <taxon>Hymenoptera</taxon>
        <taxon>Apocrita</taxon>
        <taxon>Aculeata</taxon>
        <taxon>Vespoidea</taxon>
        <taxon>Vespidae</taxon>
        <taxon>Vespinae</taxon>
        <taxon>Vespula</taxon>
    </lineage>
</organism>
<gene>
    <name evidence="2" type="ORF">HZH68_009674</name>
</gene>
<accession>A0A834JZ37</accession>
<feature type="compositionally biased region" description="Basic and acidic residues" evidence="1">
    <location>
        <begin position="30"/>
        <end position="41"/>
    </location>
</feature>
<comment type="caution">
    <text evidence="2">The sequence shown here is derived from an EMBL/GenBank/DDBJ whole genome shotgun (WGS) entry which is preliminary data.</text>
</comment>
<feature type="region of interest" description="Disordered" evidence="1">
    <location>
        <begin position="22"/>
        <end position="99"/>
    </location>
</feature>
<sequence length="133" mass="15695">MRENKYFVLIAKCKNDVFHSAKGVSKVHRRDLLEDAPVLHEENEEEENEDEDEEEEEKEEEKEKEEEEEEEEVEVEDEEDTRIMKQSLDDKNQPRGDTHRSFCCDSGIEILNFTVQLPRSGTSLIRESLHSKN</sequence>
<evidence type="ECO:0000256" key="1">
    <source>
        <dbReference type="SAM" id="MobiDB-lite"/>
    </source>
</evidence>
<keyword evidence="3" id="KW-1185">Reference proteome</keyword>
<dbReference type="Proteomes" id="UP000617340">
    <property type="component" value="Unassembled WGS sequence"/>
</dbReference>
<reference evidence="2" key="1">
    <citation type="journal article" date="2020" name="G3 (Bethesda)">
        <title>High-Quality Assemblies for Three Invasive Social Wasps from the &lt;i&gt;Vespula&lt;/i&gt; Genus.</title>
        <authorList>
            <person name="Harrop T.W.R."/>
            <person name="Guhlin J."/>
            <person name="McLaughlin G.M."/>
            <person name="Permina E."/>
            <person name="Stockwell P."/>
            <person name="Gilligan J."/>
            <person name="Le Lec M.F."/>
            <person name="Gruber M.A.M."/>
            <person name="Quinn O."/>
            <person name="Lovegrove M."/>
            <person name="Duncan E.J."/>
            <person name="Remnant E.J."/>
            <person name="Van Eeckhoven J."/>
            <person name="Graham B."/>
            <person name="Knapp R.A."/>
            <person name="Langford K.W."/>
            <person name="Kronenberg Z."/>
            <person name="Press M.O."/>
            <person name="Eacker S.M."/>
            <person name="Wilson-Rankin E.E."/>
            <person name="Purcell J."/>
            <person name="Lester P.J."/>
            <person name="Dearden P.K."/>
        </authorList>
    </citation>
    <scope>NUCLEOTIDE SEQUENCE</scope>
    <source>
        <strain evidence="2">Linc-1</strain>
    </source>
</reference>
<name>A0A834JZ37_VESGE</name>
<protein>
    <submittedName>
        <fullName evidence="2">Uncharacterized protein</fullName>
    </submittedName>
</protein>
<feature type="compositionally biased region" description="Basic and acidic residues" evidence="1">
    <location>
        <begin position="81"/>
        <end position="99"/>
    </location>
</feature>
<proteinExistence type="predicted"/>
<dbReference type="AlphaFoldDB" id="A0A834JZ37"/>
<evidence type="ECO:0000313" key="3">
    <source>
        <dbReference type="Proteomes" id="UP000617340"/>
    </source>
</evidence>
<evidence type="ECO:0000313" key="2">
    <source>
        <dbReference type="EMBL" id="KAF7395624.1"/>
    </source>
</evidence>
<feature type="compositionally biased region" description="Acidic residues" evidence="1">
    <location>
        <begin position="42"/>
        <end position="80"/>
    </location>
</feature>
<dbReference type="EMBL" id="JACSDZ010000009">
    <property type="protein sequence ID" value="KAF7395624.1"/>
    <property type="molecule type" value="Genomic_DNA"/>
</dbReference>